<keyword evidence="2" id="KW-1185">Reference proteome</keyword>
<dbReference type="InterPro" id="IPR036648">
    <property type="entry name" value="CN_Hdrase_a/SCN_Hdrase_g_sf"/>
</dbReference>
<sequence length="112" mass="13030">MSEHKKYTQKLPTWQEFQNGLMVRALKDESFRKELLVNPRAVVEKEMGKLKQGAKLPENLEVKVIEQPQNALYLILPTISDELSDELLDEVTGGMNSMEYMIRYWLKQFGLA</sequence>
<reference evidence="2" key="1">
    <citation type="submission" date="2016-10" db="EMBL/GenBank/DDBJ databases">
        <authorList>
            <person name="Varghese N."/>
            <person name="Submissions S."/>
        </authorList>
    </citation>
    <scope>NUCLEOTIDE SEQUENCE [LARGE SCALE GENOMIC DNA]</scope>
    <source>
        <strain evidence="2">DSM 17038</strain>
    </source>
</reference>
<dbReference type="Proteomes" id="UP000199337">
    <property type="component" value="Unassembled WGS sequence"/>
</dbReference>
<dbReference type="Gene3D" id="3.90.330.10">
    <property type="entry name" value="Nitrile hydratase alpha /Thiocyanate hydrolase gamma"/>
    <property type="match status" value="1"/>
</dbReference>
<evidence type="ECO:0000313" key="2">
    <source>
        <dbReference type="Proteomes" id="UP000199337"/>
    </source>
</evidence>
<dbReference type="OrthoDB" id="1809698at2"/>
<dbReference type="GO" id="GO:0003824">
    <property type="term" value="F:catalytic activity"/>
    <property type="evidence" value="ECO:0007669"/>
    <property type="project" value="InterPro"/>
</dbReference>
<gene>
    <name evidence="1" type="ORF">SAMN05660649_00820</name>
</gene>
<dbReference type="SUPFAM" id="SSF56209">
    <property type="entry name" value="Nitrile hydratase alpha chain"/>
    <property type="match status" value="1"/>
</dbReference>
<dbReference type="NCBIfam" id="TIGR03793">
    <property type="entry name" value="leader_NHLP"/>
    <property type="match status" value="1"/>
</dbReference>
<dbReference type="STRING" id="341036.SAMN05660649_00820"/>
<evidence type="ECO:0000313" key="1">
    <source>
        <dbReference type="EMBL" id="SFG13530.1"/>
    </source>
</evidence>
<dbReference type="InterPro" id="IPR022513">
    <property type="entry name" value="TOMM_pelo"/>
</dbReference>
<dbReference type="EMBL" id="FOOX01000002">
    <property type="protein sequence ID" value="SFG13530.1"/>
    <property type="molecule type" value="Genomic_DNA"/>
</dbReference>
<dbReference type="GO" id="GO:0046914">
    <property type="term" value="F:transition metal ion binding"/>
    <property type="evidence" value="ECO:0007669"/>
    <property type="project" value="InterPro"/>
</dbReference>
<organism evidence="1 2">
    <name type="scientific">Desulfotruncus arcticus DSM 17038</name>
    <dbReference type="NCBI Taxonomy" id="1121424"/>
    <lineage>
        <taxon>Bacteria</taxon>
        <taxon>Bacillati</taxon>
        <taxon>Bacillota</taxon>
        <taxon>Clostridia</taxon>
        <taxon>Eubacteriales</taxon>
        <taxon>Desulfallaceae</taxon>
        <taxon>Desulfotruncus</taxon>
    </lineage>
</organism>
<name>A0A1I2PDC7_9FIRM</name>
<proteinExistence type="predicted"/>
<dbReference type="RefSeq" id="WP_092468959.1">
    <property type="nucleotide sequence ID" value="NZ_FOOX01000002.1"/>
</dbReference>
<dbReference type="AlphaFoldDB" id="A0A1I2PDC7"/>
<accession>A0A1I2PDC7</accession>
<protein>
    <submittedName>
        <fullName evidence="1">NHLP leader peptide domain-containing protein</fullName>
    </submittedName>
</protein>